<dbReference type="InterPro" id="IPR044808">
    <property type="entry name" value="ERF_plant"/>
</dbReference>
<protein>
    <recommendedName>
        <fullName evidence="8">AP2/ERF domain-containing protein</fullName>
    </recommendedName>
</protein>
<feature type="non-terminal residue" evidence="9">
    <location>
        <position position="1"/>
    </location>
</feature>
<sequence>LHYPNNMDSSSTTHSGRFEKTRYIGVRKRPWGRYASEIRDSTRNGIRVWLGTFDTAEEAALAYDQAAFAIRGTASRLNFPLDRVVESLDERLDYWPADGGSPARDLSERNRKSAKRTRRRRKRPITGEDDLIVLEDLGTDLLDQLLS</sequence>
<dbReference type="FunFam" id="3.30.730.10:FF:000001">
    <property type="entry name" value="Ethylene-responsive transcription factor 2"/>
    <property type="match status" value="1"/>
</dbReference>
<dbReference type="GO" id="GO:0006952">
    <property type="term" value="P:defense response"/>
    <property type="evidence" value="ECO:0007669"/>
    <property type="project" value="UniProtKB-KW"/>
</dbReference>
<dbReference type="Gene3D" id="3.30.730.10">
    <property type="entry name" value="AP2/ERF domain"/>
    <property type="match status" value="1"/>
</dbReference>
<evidence type="ECO:0000259" key="8">
    <source>
        <dbReference type="PROSITE" id="PS51032"/>
    </source>
</evidence>
<gene>
    <name evidence="9" type="ORF">M569_15262</name>
</gene>
<keyword evidence="4" id="KW-0238">DNA-binding</keyword>
<dbReference type="GO" id="GO:0005634">
    <property type="term" value="C:nucleus"/>
    <property type="evidence" value="ECO:0007669"/>
    <property type="project" value="UniProtKB-SubCell"/>
</dbReference>
<dbReference type="PROSITE" id="PS51032">
    <property type="entry name" value="AP2_ERF"/>
    <property type="match status" value="1"/>
</dbReference>
<comment type="caution">
    <text evidence="9">The sequence shown here is derived from an EMBL/GenBank/DDBJ whole genome shotgun (WGS) entry which is preliminary data.</text>
</comment>
<dbReference type="PANTHER" id="PTHR31190">
    <property type="entry name" value="DNA-BINDING DOMAIN"/>
    <property type="match status" value="1"/>
</dbReference>
<dbReference type="PANTHER" id="PTHR31190:SF501">
    <property type="entry name" value="ETHYLENE-RESPONSIVE TRANSCRIPTION FACTOR 15-LIKE"/>
    <property type="match status" value="1"/>
</dbReference>
<dbReference type="InterPro" id="IPR001471">
    <property type="entry name" value="AP2/ERF_dom"/>
</dbReference>
<feature type="domain" description="AP2/ERF" evidence="8">
    <location>
        <begin position="22"/>
        <end position="80"/>
    </location>
</feature>
<dbReference type="Pfam" id="PF00847">
    <property type="entry name" value="AP2"/>
    <property type="match status" value="1"/>
</dbReference>
<dbReference type="SUPFAM" id="SSF54171">
    <property type="entry name" value="DNA-binding domain"/>
    <property type="match status" value="1"/>
</dbReference>
<evidence type="ECO:0000313" key="10">
    <source>
        <dbReference type="Proteomes" id="UP000015453"/>
    </source>
</evidence>
<dbReference type="GO" id="GO:0003700">
    <property type="term" value="F:DNA-binding transcription factor activity"/>
    <property type="evidence" value="ECO:0007669"/>
    <property type="project" value="InterPro"/>
</dbReference>
<accession>S8DA21</accession>
<evidence type="ECO:0000256" key="5">
    <source>
        <dbReference type="ARBA" id="ARBA00023163"/>
    </source>
</evidence>
<feature type="non-terminal residue" evidence="9">
    <location>
        <position position="147"/>
    </location>
</feature>
<dbReference type="CDD" id="cd00018">
    <property type="entry name" value="AP2"/>
    <property type="match status" value="1"/>
</dbReference>
<keyword evidence="5" id="KW-0804">Transcription</keyword>
<evidence type="ECO:0000256" key="6">
    <source>
        <dbReference type="ARBA" id="ARBA00023242"/>
    </source>
</evidence>
<evidence type="ECO:0000256" key="1">
    <source>
        <dbReference type="ARBA" id="ARBA00004123"/>
    </source>
</evidence>
<feature type="compositionally biased region" description="Basic residues" evidence="7">
    <location>
        <begin position="112"/>
        <end position="122"/>
    </location>
</feature>
<comment type="subcellular location">
    <subcellularLocation>
        <location evidence="1">Nucleus</location>
    </subcellularLocation>
</comment>
<dbReference type="AlphaFoldDB" id="S8DA21"/>
<dbReference type="OrthoDB" id="670255at2759"/>
<dbReference type="SMART" id="SM00380">
    <property type="entry name" value="AP2"/>
    <property type="match status" value="1"/>
</dbReference>
<dbReference type="PRINTS" id="PR00367">
    <property type="entry name" value="ETHRSPELEMNT"/>
</dbReference>
<keyword evidence="10" id="KW-1185">Reference proteome</keyword>
<reference evidence="9 10" key="1">
    <citation type="journal article" date="2013" name="BMC Genomics">
        <title>The miniature genome of a carnivorous plant Genlisea aurea contains a low number of genes and short non-coding sequences.</title>
        <authorList>
            <person name="Leushkin E.V."/>
            <person name="Sutormin R.A."/>
            <person name="Nabieva E.R."/>
            <person name="Penin A.A."/>
            <person name="Kondrashov A.S."/>
            <person name="Logacheva M.D."/>
        </authorList>
    </citation>
    <scope>NUCLEOTIDE SEQUENCE [LARGE SCALE GENOMIC DNA]</scope>
</reference>
<evidence type="ECO:0000256" key="3">
    <source>
        <dbReference type="ARBA" id="ARBA00023015"/>
    </source>
</evidence>
<evidence type="ECO:0000256" key="2">
    <source>
        <dbReference type="ARBA" id="ARBA00022821"/>
    </source>
</evidence>
<keyword evidence="3" id="KW-0805">Transcription regulation</keyword>
<dbReference type="InterPro" id="IPR016177">
    <property type="entry name" value="DNA-bd_dom_sf"/>
</dbReference>
<dbReference type="Proteomes" id="UP000015453">
    <property type="component" value="Unassembled WGS sequence"/>
</dbReference>
<proteinExistence type="predicted"/>
<evidence type="ECO:0000256" key="4">
    <source>
        <dbReference type="ARBA" id="ARBA00023125"/>
    </source>
</evidence>
<name>S8DA21_9LAMI</name>
<keyword evidence="6" id="KW-0539">Nucleus</keyword>
<organism evidence="9 10">
    <name type="scientific">Genlisea aurea</name>
    <dbReference type="NCBI Taxonomy" id="192259"/>
    <lineage>
        <taxon>Eukaryota</taxon>
        <taxon>Viridiplantae</taxon>
        <taxon>Streptophyta</taxon>
        <taxon>Embryophyta</taxon>
        <taxon>Tracheophyta</taxon>
        <taxon>Spermatophyta</taxon>
        <taxon>Magnoliopsida</taxon>
        <taxon>eudicotyledons</taxon>
        <taxon>Gunneridae</taxon>
        <taxon>Pentapetalae</taxon>
        <taxon>asterids</taxon>
        <taxon>lamiids</taxon>
        <taxon>Lamiales</taxon>
        <taxon>Lentibulariaceae</taxon>
        <taxon>Genlisea</taxon>
    </lineage>
</organism>
<dbReference type="GO" id="GO:0003677">
    <property type="term" value="F:DNA binding"/>
    <property type="evidence" value="ECO:0007669"/>
    <property type="project" value="UniProtKB-KW"/>
</dbReference>
<dbReference type="EMBL" id="AUSU01008282">
    <property type="protein sequence ID" value="EPS59543.1"/>
    <property type="molecule type" value="Genomic_DNA"/>
</dbReference>
<keyword evidence="2" id="KW-0611">Plant defense</keyword>
<dbReference type="GO" id="GO:0009873">
    <property type="term" value="P:ethylene-activated signaling pathway"/>
    <property type="evidence" value="ECO:0007669"/>
    <property type="project" value="InterPro"/>
</dbReference>
<dbReference type="InterPro" id="IPR036955">
    <property type="entry name" value="AP2/ERF_dom_sf"/>
</dbReference>
<feature type="region of interest" description="Disordered" evidence="7">
    <location>
        <begin position="98"/>
        <end position="122"/>
    </location>
</feature>
<evidence type="ECO:0000313" key="9">
    <source>
        <dbReference type="EMBL" id="EPS59543.1"/>
    </source>
</evidence>
<evidence type="ECO:0000256" key="7">
    <source>
        <dbReference type="SAM" id="MobiDB-lite"/>
    </source>
</evidence>